<evidence type="ECO:0000256" key="3">
    <source>
        <dbReference type="ARBA" id="ARBA00023274"/>
    </source>
</evidence>
<keyword evidence="5" id="KW-1185">Reference proteome</keyword>
<comment type="similarity">
    <text evidence="1">Belongs to the universal ribosomal protein uS7 family.</text>
</comment>
<accession>A0A8R1V200</accession>
<sequence length="104" mass="11686">MRVPAWWIIATGWVSEKSFLIWGVLVMGALHGLLIASIIINFQMPNMADEWAVEVNEAVDVAPASELESDLPEVQLFGKWSRQEVNFADISLVDYIAVKENLIK</sequence>
<reference evidence="4" key="2">
    <citation type="submission" date="2022-06" db="UniProtKB">
        <authorList>
            <consortium name="EnsemblMetazoa"/>
        </authorList>
    </citation>
    <scope>IDENTIFICATION</scope>
    <source>
        <strain evidence="4">PS312</strain>
    </source>
</reference>
<dbReference type="InterPro" id="IPR000235">
    <property type="entry name" value="Ribosomal_uS7"/>
</dbReference>
<reference evidence="5" key="1">
    <citation type="journal article" date="2008" name="Nat. Genet.">
        <title>The Pristionchus pacificus genome provides a unique perspective on nematode lifestyle and parasitism.</title>
        <authorList>
            <person name="Dieterich C."/>
            <person name="Clifton S.W."/>
            <person name="Schuster L.N."/>
            <person name="Chinwalla A."/>
            <person name="Delehaunty K."/>
            <person name="Dinkelacker I."/>
            <person name="Fulton L."/>
            <person name="Fulton R."/>
            <person name="Godfrey J."/>
            <person name="Minx P."/>
            <person name="Mitreva M."/>
            <person name="Roeseler W."/>
            <person name="Tian H."/>
            <person name="Witte H."/>
            <person name="Yang S.P."/>
            <person name="Wilson R.K."/>
            <person name="Sommer R.J."/>
        </authorList>
    </citation>
    <scope>NUCLEOTIDE SEQUENCE [LARGE SCALE GENOMIC DNA]</scope>
    <source>
        <strain evidence="5">PS312</strain>
    </source>
</reference>
<evidence type="ECO:0000256" key="2">
    <source>
        <dbReference type="ARBA" id="ARBA00022980"/>
    </source>
</evidence>
<dbReference type="InterPro" id="IPR036823">
    <property type="entry name" value="Ribosomal_uS7_dom_sf"/>
</dbReference>
<proteinExistence type="inferred from homology"/>
<dbReference type="Gene3D" id="1.10.455.10">
    <property type="entry name" value="Ribosomal protein S7 domain"/>
    <property type="match status" value="1"/>
</dbReference>
<gene>
    <name evidence="4" type="primary">WBGene00282882</name>
</gene>
<name>A0A2A6BT40_PRIPA</name>
<dbReference type="OrthoDB" id="10264639at2759"/>
<dbReference type="GO" id="GO:1990904">
    <property type="term" value="C:ribonucleoprotein complex"/>
    <property type="evidence" value="ECO:0007669"/>
    <property type="project" value="UniProtKB-KW"/>
</dbReference>
<organism evidence="4 5">
    <name type="scientific">Pristionchus pacificus</name>
    <name type="common">Parasitic nematode worm</name>
    <dbReference type="NCBI Taxonomy" id="54126"/>
    <lineage>
        <taxon>Eukaryota</taxon>
        <taxon>Metazoa</taxon>
        <taxon>Ecdysozoa</taxon>
        <taxon>Nematoda</taxon>
        <taxon>Chromadorea</taxon>
        <taxon>Rhabditida</taxon>
        <taxon>Rhabditina</taxon>
        <taxon>Diplogasteromorpha</taxon>
        <taxon>Diplogasteroidea</taxon>
        <taxon>Neodiplogasteridae</taxon>
        <taxon>Pristionchus</taxon>
    </lineage>
</organism>
<dbReference type="Proteomes" id="UP000005239">
    <property type="component" value="Unassembled WGS sequence"/>
</dbReference>
<protein>
    <submittedName>
        <fullName evidence="4">Uncharacterized protein</fullName>
    </submittedName>
</protein>
<keyword evidence="3" id="KW-0687">Ribonucleoprotein</keyword>
<dbReference type="GO" id="GO:0006412">
    <property type="term" value="P:translation"/>
    <property type="evidence" value="ECO:0007669"/>
    <property type="project" value="InterPro"/>
</dbReference>
<dbReference type="AlphaFoldDB" id="A0A2A6BT40"/>
<dbReference type="PANTHER" id="PTHR11205">
    <property type="entry name" value="RIBOSOMAL PROTEIN S7"/>
    <property type="match status" value="1"/>
</dbReference>
<evidence type="ECO:0000313" key="4">
    <source>
        <dbReference type="EnsemblMetazoa" id="PPA44513.1"/>
    </source>
</evidence>
<dbReference type="GO" id="GO:0005840">
    <property type="term" value="C:ribosome"/>
    <property type="evidence" value="ECO:0007669"/>
    <property type="project" value="UniProtKB-KW"/>
</dbReference>
<evidence type="ECO:0000313" key="5">
    <source>
        <dbReference type="Proteomes" id="UP000005239"/>
    </source>
</evidence>
<keyword evidence="2" id="KW-0689">Ribosomal protein</keyword>
<evidence type="ECO:0000256" key="1">
    <source>
        <dbReference type="ARBA" id="ARBA00007151"/>
    </source>
</evidence>
<accession>A0A2A6BT40</accession>
<dbReference type="EnsemblMetazoa" id="PPA44513.1">
    <property type="protein sequence ID" value="PPA44513.1"/>
    <property type="gene ID" value="WBGene00282882"/>
</dbReference>